<evidence type="ECO:0000259" key="3">
    <source>
        <dbReference type="PROSITE" id="PS50195"/>
    </source>
</evidence>
<sequence length="322" mass="36148">MLQLNALIAGYETVGDHTEYIIQINCQMGSWMISRRFSDFDHLHARLNRRFGDLIEAKLPEKQWFGRFDSQFLAKRKEKLQQYLAKLLNVPGILDDVSLCRFLDVEKHLDPNGELVFGLGTRSSGGGNACRSSGFPINRNGIFTEQDRLNAIVDHAAHAFIDINQVSEPLEAEQVRQRRSEIFNIAHTSSNEQKISEHFTSTLQNFAVCVPAADNILTEAKLLSYLEASDDASLPENSADQRMEILSFEQQRELIETCRTQVEAAVNKKLDAKAIDVVVVIDTLTLPSDSSEVDKNTTLAAARSLTTQSNARMNNPTEEFTD</sequence>
<dbReference type="STRING" id="65357.A0A024GHL6"/>
<dbReference type="PANTHER" id="PTHR22999">
    <property type="entry name" value="PX SERINE/THREONINE KINASE PXK"/>
    <property type="match status" value="1"/>
</dbReference>
<dbReference type="InParanoid" id="A0A024GHL6"/>
<protein>
    <recommendedName>
        <fullName evidence="3">PX domain-containing protein</fullName>
    </recommendedName>
</protein>
<dbReference type="EMBL" id="CAIX01000120">
    <property type="protein sequence ID" value="CCI46201.1"/>
    <property type="molecule type" value="Genomic_DNA"/>
</dbReference>
<proteinExistence type="predicted"/>
<dbReference type="InterPro" id="IPR051837">
    <property type="entry name" value="SortingNexin/PXDomain-PKLike"/>
</dbReference>
<comment type="subcellular location">
    <subcellularLocation>
        <location evidence="1">Cytoplasm</location>
    </subcellularLocation>
</comment>
<feature type="domain" description="PX" evidence="3">
    <location>
        <begin position="1"/>
        <end position="110"/>
    </location>
</feature>
<dbReference type="OrthoDB" id="10254720at2759"/>
<dbReference type="Proteomes" id="UP000053237">
    <property type="component" value="Unassembled WGS sequence"/>
</dbReference>
<accession>A0A024GHL6</accession>
<name>A0A024GHL6_9STRA</name>
<comment type="caution">
    <text evidence="4">The sequence shown here is derived from an EMBL/GenBank/DDBJ whole genome shotgun (WGS) entry which is preliminary data.</text>
</comment>
<reference evidence="4 5" key="1">
    <citation type="submission" date="2012-05" db="EMBL/GenBank/DDBJ databases">
        <title>Recombination and specialization in a pathogen metapopulation.</title>
        <authorList>
            <person name="Gardiner A."/>
            <person name="Kemen E."/>
            <person name="Schultz-Larsen T."/>
            <person name="MacLean D."/>
            <person name="Van Oosterhout C."/>
            <person name="Jones J.D.G."/>
        </authorList>
    </citation>
    <scope>NUCLEOTIDE SEQUENCE [LARGE SCALE GENOMIC DNA]</scope>
    <source>
        <strain evidence="4 5">Ac Nc2</strain>
    </source>
</reference>
<evidence type="ECO:0000313" key="5">
    <source>
        <dbReference type="Proteomes" id="UP000053237"/>
    </source>
</evidence>
<dbReference type="GO" id="GO:0035091">
    <property type="term" value="F:phosphatidylinositol binding"/>
    <property type="evidence" value="ECO:0007669"/>
    <property type="project" value="InterPro"/>
</dbReference>
<dbReference type="SUPFAM" id="SSF64268">
    <property type="entry name" value="PX domain"/>
    <property type="match status" value="1"/>
</dbReference>
<dbReference type="Gene3D" id="3.30.1520.10">
    <property type="entry name" value="Phox-like domain"/>
    <property type="match status" value="1"/>
</dbReference>
<dbReference type="PANTHER" id="PTHR22999:SF23">
    <property type="entry name" value="SORTING NEXIN-16"/>
    <property type="match status" value="1"/>
</dbReference>
<dbReference type="InterPro" id="IPR036871">
    <property type="entry name" value="PX_dom_sf"/>
</dbReference>
<dbReference type="InterPro" id="IPR001683">
    <property type="entry name" value="PX_dom"/>
</dbReference>
<dbReference type="CDD" id="cd06093">
    <property type="entry name" value="PX_domain"/>
    <property type="match status" value="1"/>
</dbReference>
<keyword evidence="5" id="KW-1185">Reference proteome</keyword>
<organism evidence="4 5">
    <name type="scientific">Albugo candida</name>
    <dbReference type="NCBI Taxonomy" id="65357"/>
    <lineage>
        <taxon>Eukaryota</taxon>
        <taxon>Sar</taxon>
        <taxon>Stramenopiles</taxon>
        <taxon>Oomycota</taxon>
        <taxon>Peronosporomycetes</taxon>
        <taxon>Albuginales</taxon>
        <taxon>Albuginaceae</taxon>
        <taxon>Albugo</taxon>
    </lineage>
</organism>
<gene>
    <name evidence="4" type="ORF">BN9_071300</name>
</gene>
<dbReference type="Pfam" id="PF00787">
    <property type="entry name" value="PX"/>
    <property type="match status" value="1"/>
</dbReference>
<evidence type="ECO:0000256" key="2">
    <source>
        <dbReference type="ARBA" id="ARBA00022490"/>
    </source>
</evidence>
<dbReference type="SMART" id="SM00312">
    <property type="entry name" value="PX"/>
    <property type="match status" value="1"/>
</dbReference>
<keyword evidence="2" id="KW-0963">Cytoplasm</keyword>
<dbReference type="PROSITE" id="PS50195">
    <property type="entry name" value="PX"/>
    <property type="match status" value="1"/>
</dbReference>
<dbReference type="GO" id="GO:0005737">
    <property type="term" value="C:cytoplasm"/>
    <property type="evidence" value="ECO:0007669"/>
    <property type="project" value="UniProtKB-SubCell"/>
</dbReference>
<evidence type="ECO:0000313" key="4">
    <source>
        <dbReference type="EMBL" id="CCI46201.1"/>
    </source>
</evidence>
<evidence type="ECO:0000256" key="1">
    <source>
        <dbReference type="ARBA" id="ARBA00004496"/>
    </source>
</evidence>
<dbReference type="AlphaFoldDB" id="A0A024GHL6"/>